<protein>
    <submittedName>
        <fullName evidence="2">30S ribosomal protein S22</fullName>
    </submittedName>
</protein>
<dbReference type="RefSeq" id="WP_106878085.1">
    <property type="nucleotide sequence ID" value="NZ_CP188034.1"/>
</dbReference>
<keyword evidence="3" id="KW-1185">Reference proteome</keyword>
<comment type="caution">
    <text evidence="2">The sequence shown here is derived from an EMBL/GenBank/DDBJ whole genome shotgun (WGS) entry which is preliminary data.</text>
</comment>
<dbReference type="Proteomes" id="UP000240212">
    <property type="component" value="Unassembled WGS sequence"/>
</dbReference>
<organism evidence="2 3">
    <name type="scientific">Siccibacter turicensis</name>
    <dbReference type="NCBI Taxonomy" id="357233"/>
    <lineage>
        <taxon>Bacteria</taxon>
        <taxon>Pseudomonadati</taxon>
        <taxon>Pseudomonadota</taxon>
        <taxon>Gammaproteobacteria</taxon>
        <taxon>Enterobacterales</taxon>
        <taxon>Enterobacteriaceae</taxon>
        <taxon>Siccibacter</taxon>
    </lineage>
</organism>
<name>A0A2P8VGP0_9ENTR</name>
<keyword evidence="2" id="KW-0687">Ribonucleoprotein</keyword>
<dbReference type="EMBL" id="PYEP01000007">
    <property type="protein sequence ID" value="PSN06707.1"/>
    <property type="molecule type" value="Genomic_DNA"/>
</dbReference>
<gene>
    <name evidence="2" type="ORF">C7G83_17015</name>
</gene>
<feature type="compositionally biased region" description="Basic residues" evidence="1">
    <location>
        <begin position="32"/>
        <end position="43"/>
    </location>
</feature>
<sequence>MRTNRQARQLLNLEHWNSNSRKASSPDGSGKPIRKGSGRKKKA</sequence>
<accession>A0A2P8VGP0</accession>
<feature type="compositionally biased region" description="Polar residues" evidence="1">
    <location>
        <begin position="1"/>
        <end position="27"/>
    </location>
</feature>
<reference evidence="2 3" key="1">
    <citation type="submission" date="2018-03" db="EMBL/GenBank/DDBJ databases">
        <title>Draft genome sequence of the first documented clinical Siccibacter turicensis isolate in Austria.</title>
        <authorList>
            <person name="Lepuschitz S."/>
            <person name="Pekard-Amenitsch S."/>
            <person name="Haunold R."/>
            <person name="Schill S."/>
            <person name="Mach R."/>
            <person name="Allerberger F."/>
            <person name="Ruppitsch W."/>
            <person name="Forsythe S.J."/>
        </authorList>
    </citation>
    <scope>NUCLEOTIDE SEQUENCE [LARGE SCALE GENOMIC DNA]</scope>
    <source>
        <strain evidence="2 3">6100069499-17</strain>
    </source>
</reference>
<dbReference type="AlphaFoldDB" id="A0A2P8VGP0"/>
<evidence type="ECO:0000313" key="2">
    <source>
        <dbReference type="EMBL" id="PSN06707.1"/>
    </source>
</evidence>
<dbReference type="GO" id="GO:0005840">
    <property type="term" value="C:ribosome"/>
    <property type="evidence" value="ECO:0007669"/>
    <property type="project" value="UniProtKB-KW"/>
</dbReference>
<evidence type="ECO:0000256" key="1">
    <source>
        <dbReference type="SAM" id="MobiDB-lite"/>
    </source>
</evidence>
<proteinExistence type="predicted"/>
<evidence type="ECO:0000313" key="3">
    <source>
        <dbReference type="Proteomes" id="UP000240212"/>
    </source>
</evidence>
<feature type="region of interest" description="Disordered" evidence="1">
    <location>
        <begin position="1"/>
        <end position="43"/>
    </location>
</feature>
<keyword evidence="2" id="KW-0689">Ribosomal protein</keyword>
<dbReference type="OrthoDB" id="6590569at2"/>